<keyword evidence="14" id="KW-0175">Coiled coil</keyword>
<comment type="cofactor">
    <cofactor evidence="13">
        <name>Ca(2+)</name>
        <dbReference type="ChEBI" id="CHEBI:29108"/>
    </cofactor>
    <text evidence="13">Binds 1 Ca(2+) cation per subunit. Seen in 1 crystal structure, it is not clear if it is physiologically important.</text>
</comment>
<dbReference type="HAMAP" id="MF_01491">
    <property type="entry name" value="RNase_J_bact"/>
    <property type="match status" value="1"/>
</dbReference>
<dbReference type="GO" id="GO:0004521">
    <property type="term" value="F:RNA endonuclease activity"/>
    <property type="evidence" value="ECO:0007669"/>
    <property type="project" value="UniProtKB-UniRule"/>
</dbReference>
<dbReference type="Pfam" id="PF00753">
    <property type="entry name" value="Lactamase_B"/>
    <property type="match status" value="1"/>
</dbReference>
<dbReference type="EC" id="3.1.-.-" evidence="10"/>
<evidence type="ECO:0000256" key="13">
    <source>
        <dbReference type="PIRSR" id="PIRSR004803-3"/>
    </source>
</evidence>
<dbReference type="AlphaFoldDB" id="A0A2K2FQH8"/>
<dbReference type="Gene3D" id="3.60.15.10">
    <property type="entry name" value="Ribonuclease Z/Hydroxyacylglutathione hydrolase-like"/>
    <property type="match status" value="1"/>
</dbReference>
<dbReference type="PANTHER" id="PTHR43694">
    <property type="entry name" value="RIBONUCLEASE J"/>
    <property type="match status" value="1"/>
</dbReference>
<feature type="coiled-coil region" evidence="14">
    <location>
        <begin position="494"/>
        <end position="521"/>
    </location>
</feature>
<dbReference type="RefSeq" id="WP_103080156.1">
    <property type="nucleotide sequence ID" value="NZ_CP021850.1"/>
</dbReference>
<comment type="cofactor">
    <cofactor evidence="13">
        <name>Zn(2+)</name>
        <dbReference type="ChEBI" id="CHEBI:29105"/>
    </cofactor>
    <text evidence="13">Binds 2 Zn(2+) ions per subunit. It is not clear if Zn(2+) or Mg(2+) is physiologically important.</text>
</comment>
<dbReference type="SUPFAM" id="SSF56281">
    <property type="entry name" value="Metallo-hydrolase/oxidoreductase"/>
    <property type="match status" value="1"/>
</dbReference>
<keyword evidence="9 10" id="KW-0694">RNA-binding</keyword>
<dbReference type="CDD" id="cd07714">
    <property type="entry name" value="RNaseJ_MBL-fold"/>
    <property type="match status" value="1"/>
</dbReference>
<organism evidence="16 17">
    <name type="scientific">Clostridium thermosuccinogenes</name>
    <dbReference type="NCBI Taxonomy" id="84032"/>
    <lineage>
        <taxon>Bacteria</taxon>
        <taxon>Bacillati</taxon>
        <taxon>Bacillota</taxon>
        <taxon>Clostridia</taxon>
        <taxon>Eubacteriales</taxon>
        <taxon>Clostridiaceae</taxon>
        <taxon>Clostridium</taxon>
    </lineage>
</organism>
<keyword evidence="13" id="KW-0106">Calcium</keyword>
<dbReference type="Proteomes" id="UP000236151">
    <property type="component" value="Unassembled WGS sequence"/>
</dbReference>
<feature type="binding site" evidence="13">
    <location>
        <position position="141"/>
    </location>
    <ligand>
        <name>Zn(2+)</name>
        <dbReference type="ChEBI" id="CHEBI:29105"/>
        <label>1</label>
        <note>catalytic</note>
    </ligand>
</feature>
<dbReference type="SMART" id="SM00849">
    <property type="entry name" value="Lactamase_B"/>
    <property type="match status" value="1"/>
</dbReference>
<dbReference type="FunFam" id="3.10.20.580:FF:000001">
    <property type="entry name" value="Ribonuclease J"/>
    <property type="match status" value="1"/>
</dbReference>
<dbReference type="KEGG" id="cthd:CDO33_05575"/>
<evidence type="ECO:0000256" key="3">
    <source>
        <dbReference type="ARBA" id="ARBA00022722"/>
    </source>
</evidence>
<keyword evidence="2 10" id="KW-0963">Cytoplasm</keyword>
<dbReference type="InterPro" id="IPR004613">
    <property type="entry name" value="RNase_J"/>
</dbReference>
<dbReference type="EMBL" id="NIOJ01000004">
    <property type="protein sequence ID" value="PNU01030.1"/>
    <property type="molecule type" value="Genomic_DNA"/>
</dbReference>
<comment type="subcellular location">
    <subcellularLocation>
        <location evidence="1 10">Cytoplasm</location>
    </subcellularLocation>
</comment>
<feature type="active site" description="Proton donor" evidence="11">
    <location>
        <position position="195"/>
    </location>
</feature>
<evidence type="ECO:0000256" key="9">
    <source>
        <dbReference type="ARBA" id="ARBA00022884"/>
    </source>
</evidence>
<dbReference type="InterPro" id="IPR041636">
    <property type="entry name" value="RNase_J_C"/>
</dbReference>
<name>A0A2K2FQH8_9CLOT</name>
<comment type="caution">
    <text evidence="16">The sequence shown here is derived from an EMBL/GenBank/DDBJ whole genome shotgun (WGS) entry which is preliminary data.</text>
</comment>
<accession>A0A2K2FQH8</accession>
<keyword evidence="17" id="KW-1185">Reference proteome</keyword>
<feature type="binding site" evidence="13">
    <location>
        <position position="443"/>
    </location>
    <ligand>
        <name>Ca(2+)</name>
        <dbReference type="ChEBI" id="CHEBI:29108"/>
    </ligand>
</feature>
<evidence type="ECO:0000256" key="6">
    <source>
        <dbReference type="ARBA" id="ARBA00022801"/>
    </source>
</evidence>
<dbReference type="GO" id="GO:0005737">
    <property type="term" value="C:cytoplasm"/>
    <property type="evidence" value="ECO:0007669"/>
    <property type="project" value="UniProtKB-SubCell"/>
</dbReference>
<evidence type="ECO:0000256" key="7">
    <source>
        <dbReference type="ARBA" id="ARBA00022833"/>
    </source>
</evidence>
<feature type="binding site" evidence="13">
    <location>
        <position position="75"/>
    </location>
    <ligand>
        <name>Zn(2+)</name>
        <dbReference type="ChEBI" id="CHEBI:29105"/>
        <label>1</label>
        <note>catalytic</note>
    </ligand>
</feature>
<keyword evidence="4 13" id="KW-0479">Metal-binding</keyword>
<evidence type="ECO:0000256" key="10">
    <source>
        <dbReference type="HAMAP-Rule" id="MF_01491"/>
    </source>
</evidence>
<feature type="binding site" evidence="13">
    <location>
        <position position="73"/>
    </location>
    <ligand>
        <name>Zn(2+)</name>
        <dbReference type="ChEBI" id="CHEBI:29105"/>
        <label>1</label>
        <note>catalytic</note>
    </ligand>
</feature>
<evidence type="ECO:0000256" key="8">
    <source>
        <dbReference type="ARBA" id="ARBA00022839"/>
    </source>
</evidence>
<comment type="function">
    <text evidence="10">An RNase that has 5'-3' exonuclease and possibly endonuclease activity. Involved in maturation of rRNA and in some organisms also mRNA maturation and/or decay.</text>
</comment>
<dbReference type="PIRSF" id="PIRSF004803">
    <property type="entry name" value="RnjA"/>
    <property type="match status" value="1"/>
</dbReference>
<keyword evidence="10" id="KW-0698">rRNA processing</keyword>
<feature type="binding site" evidence="13">
    <location>
        <position position="48"/>
    </location>
    <ligand>
        <name>Ca(2+)</name>
        <dbReference type="ChEBI" id="CHEBI:29108"/>
    </ligand>
</feature>
<gene>
    <name evidence="10" type="primary">rnj</name>
    <name evidence="16" type="ORF">CDQ84_02550</name>
</gene>
<evidence type="ECO:0000313" key="16">
    <source>
        <dbReference type="EMBL" id="PNU01030.1"/>
    </source>
</evidence>
<feature type="active site" description="Proton acceptor" evidence="11">
    <location>
        <position position="368"/>
    </location>
</feature>
<evidence type="ECO:0000313" key="17">
    <source>
        <dbReference type="Proteomes" id="UP000236151"/>
    </source>
</evidence>
<dbReference type="Pfam" id="PF17770">
    <property type="entry name" value="RNase_J_C"/>
    <property type="match status" value="1"/>
</dbReference>
<dbReference type="Gene3D" id="3.40.50.10710">
    <property type="entry name" value="Metallo-hydrolase/oxidoreductase"/>
    <property type="match status" value="1"/>
</dbReference>
<dbReference type="InterPro" id="IPR011108">
    <property type="entry name" value="RMMBL"/>
</dbReference>
<keyword evidence="8 10" id="KW-0269">Exonuclease</keyword>
<dbReference type="OrthoDB" id="9758375at2"/>
<reference evidence="16 17" key="1">
    <citation type="submission" date="2017-06" db="EMBL/GenBank/DDBJ databases">
        <title>Investigating the central metabolism of Clostridium thermosuccinogenes.</title>
        <authorList>
            <person name="Koendjbiharie J.G."/>
            <person name="van Kranenburg R."/>
        </authorList>
    </citation>
    <scope>NUCLEOTIDE SEQUENCE [LARGE SCALE GENOMIC DNA]</scope>
    <source>
        <strain evidence="16 17">DSM 5806</strain>
    </source>
</reference>
<evidence type="ECO:0000256" key="12">
    <source>
        <dbReference type="PIRSR" id="PIRSR004803-2"/>
    </source>
</evidence>
<dbReference type="InterPro" id="IPR030854">
    <property type="entry name" value="RNase_J_bac"/>
</dbReference>
<evidence type="ECO:0000256" key="2">
    <source>
        <dbReference type="ARBA" id="ARBA00022490"/>
    </source>
</evidence>
<dbReference type="InterPro" id="IPR001279">
    <property type="entry name" value="Metallo-B-lactamas"/>
</dbReference>
<feature type="binding site" evidence="12">
    <location>
        <begin position="232"/>
        <end position="234"/>
    </location>
    <ligand>
        <name>substrate</name>
    </ligand>
</feature>
<feature type="domain" description="Metallo-beta-lactamase" evidence="15">
    <location>
        <begin position="20"/>
        <end position="215"/>
    </location>
</feature>
<proteinExistence type="inferred from homology"/>
<evidence type="ECO:0000256" key="11">
    <source>
        <dbReference type="PIRSR" id="PIRSR004803-1"/>
    </source>
</evidence>
<dbReference type="InterPro" id="IPR042173">
    <property type="entry name" value="RNase_J_2"/>
</dbReference>
<dbReference type="Gene3D" id="3.10.20.580">
    <property type="match status" value="1"/>
</dbReference>
<feature type="binding site" evidence="13">
    <location>
        <position position="77"/>
    </location>
    <ligand>
        <name>Zn(2+)</name>
        <dbReference type="ChEBI" id="CHEBI:29105"/>
        <label>1</label>
        <note>catalytic</note>
    </ligand>
</feature>
<feature type="binding site" evidence="10 12">
    <location>
        <begin position="364"/>
        <end position="368"/>
    </location>
    <ligand>
        <name>substrate</name>
    </ligand>
</feature>
<dbReference type="Pfam" id="PF07521">
    <property type="entry name" value="RMMBL"/>
    <property type="match status" value="1"/>
</dbReference>
<dbReference type="InterPro" id="IPR036866">
    <property type="entry name" value="RibonucZ/Hydroxyglut_hydro"/>
</dbReference>
<evidence type="ECO:0000256" key="14">
    <source>
        <dbReference type="SAM" id="Coils"/>
    </source>
</evidence>
<dbReference type="GO" id="GO:0008270">
    <property type="term" value="F:zinc ion binding"/>
    <property type="evidence" value="ECO:0007669"/>
    <property type="project" value="InterPro"/>
</dbReference>
<comment type="similarity">
    <text evidence="10">Belongs to the metallo-beta-lactamase superfamily. RNA-metabolizing metallo-beta-lactamase-like family. Bacterial RNase J subfamily.</text>
</comment>
<protein>
    <recommendedName>
        <fullName evidence="10">Ribonuclease J</fullName>
        <shortName evidence="10">RNase J</shortName>
        <ecNumber evidence="10">3.1.-.-</ecNumber>
    </recommendedName>
</protein>
<dbReference type="GO" id="GO:0004534">
    <property type="term" value="F:5'-3' RNA exonuclease activity"/>
    <property type="evidence" value="ECO:0007669"/>
    <property type="project" value="UniProtKB-UniRule"/>
</dbReference>
<evidence type="ECO:0000256" key="1">
    <source>
        <dbReference type="ARBA" id="ARBA00004496"/>
    </source>
</evidence>
<feature type="binding site" evidence="13">
    <location>
        <position position="163"/>
    </location>
    <ligand>
        <name>Zn(2+)</name>
        <dbReference type="ChEBI" id="CHEBI:29105"/>
        <label>1</label>
        <note>catalytic</note>
    </ligand>
</feature>
<comment type="subunit">
    <text evidence="10">Homodimer, may be a subunit of the RNA degradosome.</text>
</comment>
<keyword evidence="5 10" id="KW-0255">Endonuclease</keyword>
<dbReference type="GO" id="GO:0006364">
    <property type="term" value="P:rRNA processing"/>
    <property type="evidence" value="ECO:0007669"/>
    <property type="project" value="UniProtKB-UniRule"/>
</dbReference>
<feature type="binding site" evidence="13">
    <location>
        <position position="50"/>
    </location>
    <ligand>
        <name>Ca(2+)</name>
        <dbReference type="ChEBI" id="CHEBI:29108"/>
    </ligand>
</feature>
<dbReference type="InterPro" id="IPR055132">
    <property type="entry name" value="RNase_J_b_CASP"/>
</dbReference>
<sequence length="555" mass="61325">MAKNKKKLKVIPLGGIQEIGKNITVFEYGEDIIVVDCGMTFPDDEMLGIDLVIPDVSYLIKNREKIRGIVLTHGHEDHIGALPYVLKEINVPVYGTKLTLGLLKNKLEEHELLSSVKLETVKHGDTVELGVFRVEFIRSNHSIADTSALAIYTPVGIVVHTGDFKIDYTPIEGEPMDLARLAELGRKGVLLLMSDSTNVEHEGYTMSERTVGSTFDEIFMKATGRILVATFASNVHRIQQIINAAVKFNRKVAMCGRSMINVCNVAMELGYMNVPEGVLVDIDNIGKYNPEHLVIITTGTQGEPMSALSRIAASEHKKVEIIPGDLVIISASSIPGNERLISRVINELFKKGADVIYEALADIHVSGHACKEELKLIQKLVQPKFFMPVHGEYRHLKQHGNLARQLGKSPDEIFIMENGKVLELTADSAKINGSVTAGNVLVDGLGIGDVGNIVLRDRKHLSQDGLIVVVITFASETGSVIAGPDIISRGFVYVRESEDLMDEMKEVAKAALQKCEEKKKNDWASKKSVIKETLRDFIYEKTKRKPMILPIIMEV</sequence>
<dbReference type="Pfam" id="PF22505">
    <property type="entry name" value="RNase_J_b_CASP"/>
    <property type="match status" value="1"/>
</dbReference>
<dbReference type="PANTHER" id="PTHR43694:SF1">
    <property type="entry name" value="RIBONUCLEASE J"/>
    <property type="match status" value="1"/>
</dbReference>
<evidence type="ECO:0000256" key="5">
    <source>
        <dbReference type="ARBA" id="ARBA00022759"/>
    </source>
</evidence>
<evidence type="ECO:0000259" key="15">
    <source>
        <dbReference type="SMART" id="SM00849"/>
    </source>
</evidence>
<feature type="binding site" evidence="13">
    <location>
        <position position="390"/>
    </location>
    <ligand>
        <name>Zn(2+)</name>
        <dbReference type="ChEBI" id="CHEBI:29105"/>
        <label>2</label>
        <note>catalytic</note>
    </ligand>
</feature>
<evidence type="ECO:0000256" key="4">
    <source>
        <dbReference type="ARBA" id="ARBA00022723"/>
    </source>
</evidence>
<keyword evidence="3 10" id="KW-0540">Nuclease</keyword>
<keyword evidence="6 10" id="KW-0378">Hydrolase</keyword>
<dbReference type="GO" id="GO:0003723">
    <property type="term" value="F:RNA binding"/>
    <property type="evidence" value="ECO:0007669"/>
    <property type="project" value="UniProtKB-UniRule"/>
</dbReference>
<dbReference type="NCBIfam" id="TIGR00649">
    <property type="entry name" value="MG423"/>
    <property type="match status" value="1"/>
</dbReference>
<keyword evidence="7 13" id="KW-0862">Zinc</keyword>
<feature type="binding site" evidence="13">
    <location>
        <position position="78"/>
    </location>
    <ligand>
        <name>Zn(2+)</name>
        <dbReference type="ChEBI" id="CHEBI:29105"/>
        <label>2</label>
        <note>catalytic</note>
    </ligand>
</feature>